<feature type="domain" description="CCZ1/INTU/HSP4 first Longin" evidence="3">
    <location>
        <begin position="11"/>
        <end position="133"/>
    </location>
</feature>
<organism evidence="4 5">
    <name type="scientific">Anaeramoeba ignava</name>
    <name type="common">Anaerobic marine amoeba</name>
    <dbReference type="NCBI Taxonomy" id="1746090"/>
    <lineage>
        <taxon>Eukaryota</taxon>
        <taxon>Metamonada</taxon>
        <taxon>Anaeramoebidae</taxon>
        <taxon>Anaeramoeba</taxon>
    </lineage>
</organism>
<proteinExistence type="inferred from homology"/>
<comment type="caution">
    <text evidence="4">The sequence shown here is derived from an EMBL/GenBank/DDBJ whole genome shotgun (WGS) entry which is preliminary data.</text>
</comment>
<protein>
    <submittedName>
        <fullName evidence="4">Vacuolar fusion protein ccz1</fullName>
    </submittedName>
</protein>
<evidence type="ECO:0000259" key="3">
    <source>
        <dbReference type="Pfam" id="PF19031"/>
    </source>
</evidence>
<accession>A0A9Q0LMW6</accession>
<keyword evidence="5" id="KW-1185">Reference proteome</keyword>
<dbReference type="InterPro" id="IPR013176">
    <property type="entry name" value="Ccz1"/>
</dbReference>
<dbReference type="OrthoDB" id="240546at2759"/>
<dbReference type="GO" id="GO:0016192">
    <property type="term" value="P:vesicle-mediated transport"/>
    <property type="evidence" value="ECO:0007669"/>
    <property type="project" value="InterPro"/>
</dbReference>
<evidence type="ECO:0000256" key="1">
    <source>
        <dbReference type="ARBA" id="ARBA00005352"/>
    </source>
</evidence>
<dbReference type="Proteomes" id="UP001149090">
    <property type="component" value="Unassembled WGS sequence"/>
</dbReference>
<dbReference type="GO" id="GO:0035658">
    <property type="term" value="C:Mon1-Ccz1 complex"/>
    <property type="evidence" value="ECO:0007669"/>
    <property type="project" value="InterPro"/>
</dbReference>
<reference evidence="4" key="1">
    <citation type="submission" date="2022-10" db="EMBL/GenBank/DDBJ databases">
        <title>Novel sulphate-reducing endosymbionts in the free-living metamonad Anaeramoeba.</title>
        <authorList>
            <person name="Jerlstrom-Hultqvist J."/>
            <person name="Cepicka I."/>
            <person name="Gallot-Lavallee L."/>
            <person name="Salas-Leiva D."/>
            <person name="Curtis B.A."/>
            <person name="Zahonova K."/>
            <person name="Pipaliya S."/>
            <person name="Dacks J."/>
            <person name="Roger A.J."/>
        </authorList>
    </citation>
    <scope>NUCLEOTIDE SEQUENCE</scope>
    <source>
        <strain evidence="4">BMAN</strain>
    </source>
</reference>
<name>A0A9Q0LMW6_ANAIG</name>
<dbReference type="InterPro" id="IPR043987">
    <property type="entry name" value="CCZ1/INTU/HSP4_longin_1"/>
</dbReference>
<gene>
    <name evidence="4" type="ORF">M0811_07289</name>
</gene>
<evidence type="ECO:0000256" key="2">
    <source>
        <dbReference type="SAM" id="MobiDB-lite"/>
    </source>
</evidence>
<feature type="region of interest" description="Disordered" evidence="2">
    <location>
        <begin position="310"/>
        <end position="334"/>
    </location>
</feature>
<dbReference type="AlphaFoldDB" id="A0A9Q0LMW6"/>
<dbReference type="EMBL" id="JAPDFW010000065">
    <property type="protein sequence ID" value="KAJ5075319.1"/>
    <property type="molecule type" value="Genomic_DNA"/>
</dbReference>
<evidence type="ECO:0000313" key="4">
    <source>
        <dbReference type="EMBL" id="KAJ5075319.1"/>
    </source>
</evidence>
<dbReference type="PANTHER" id="PTHR13056">
    <property type="entry name" value="VACUOLAR FUSION PROTEIN CCZ1 HOMOLOG-RELATED"/>
    <property type="match status" value="1"/>
</dbReference>
<dbReference type="PANTHER" id="PTHR13056:SF0">
    <property type="entry name" value="VACUOLAR FUSION PROTEIN CCZ1 HOMOLOG-RELATED"/>
    <property type="match status" value="1"/>
</dbReference>
<evidence type="ECO:0000313" key="5">
    <source>
        <dbReference type="Proteomes" id="UP001149090"/>
    </source>
</evidence>
<dbReference type="Pfam" id="PF19031">
    <property type="entry name" value="Intu_longin_1"/>
    <property type="match status" value="1"/>
</dbReference>
<sequence length="618" mass="72184">MSSKSSSSFGSFFIFNPTLSHSEETEYEKVIYFTPHNIPISKQMSHSGLIEGILAFSRTFSSNGCNSLHLLKQRIVFLETEKNFFVVLTVNNPFKAVIHGDKKEIEYDSEFLEDKLLLQILRNGYRNFCLLNGSFASNLEKFGIEVLKQKIKIFFSFYFSLVDFGSLDGGDSLLTIFDGIHYFSVDKNLYLRIKCFINQIESTFPQIKHSIFLKEKFLVWSSLDLTTTRALYNLLYPKIISMDLKKINSEISGFPSNEEKIEEKTSENQKLSNSLKDLQEIEQTQSNIDKTQLEEDENYILESELSQNNQNQNENQNNQNQNNQNQNENLNQNQNQNENLNQNQIQNQNQNNQNQKSKIIVRIETNFTQIINEITESLKNKDSDYQFLTGPKKINENLVVVYLPSIFIGENNTKEYYLIIYKANSIYMVFLCEPHANSMRVPFYSRLQKFMKEELTLISDTISKSVGLKTQMEQNCDFVYFNQMNLAMMYSNKDPKNPMVGKKVAQKIATIYNEFSIRKKIHKQDKKFEMIELFGDLFIPLNDTDEDLMLIESDVYDESDTPVEIVEMLEKDFWVFGKRSASRIYFLVFPQKNKYGLMEISRDIDKFSSTFLQNIYID</sequence>
<comment type="similarity">
    <text evidence="1">Belongs to the CCZ1 family.</text>
</comment>